<evidence type="ECO:0000256" key="2">
    <source>
        <dbReference type="SAM" id="Phobius"/>
    </source>
</evidence>
<gene>
    <name evidence="4" type="ORF">IAA31_01925</name>
</gene>
<dbReference type="AlphaFoldDB" id="A0A9E2KMJ2"/>
<feature type="domain" description="J" evidence="3">
    <location>
        <begin position="293"/>
        <end position="353"/>
    </location>
</feature>
<keyword evidence="2" id="KW-1133">Transmembrane helix</keyword>
<keyword evidence="1" id="KW-0143">Chaperone</keyword>
<feature type="transmembrane region" description="Helical" evidence="2">
    <location>
        <begin position="55"/>
        <end position="75"/>
    </location>
</feature>
<comment type="caution">
    <text evidence="4">The sequence shown here is derived from an EMBL/GenBank/DDBJ whole genome shotgun (WGS) entry which is preliminary data.</text>
</comment>
<reference evidence="4" key="2">
    <citation type="submission" date="2021-04" db="EMBL/GenBank/DDBJ databases">
        <authorList>
            <person name="Gilroy R."/>
        </authorList>
    </citation>
    <scope>NUCLEOTIDE SEQUENCE</scope>
    <source>
        <strain evidence="4">687</strain>
    </source>
</reference>
<dbReference type="EMBL" id="JAHLFG010000022">
    <property type="protein sequence ID" value="MBU3826238.1"/>
    <property type="molecule type" value="Genomic_DNA"/>
</dbReference>
<evidence type="ECO:0000259" key="3">
    <source>
        <dbReference type="PROSITE" id="PS50076"/>
    </source>
</evidence>
<protein>
    <submittedName>
        <fullName evidence="4">J domain-containing protein</fullName>
    </submittedName>
</protein>
<evidence type="ECO:0000313" key="4">
    <source>
        <dbReference type="EMBL" id="MBU3826238.1"/>
    </source>
</evidence>
<proteinExistence type="predicted"/>
<evidence type="ECO:0000313" key="5">
    <source>
        <dbReference type="Proteomes" id="UP000824150"/>
    </source>
</evidence>
<dbReference type="SUPFAM" id="SSF46565">
    <property type="entry name" value="Chaperone J-domain"/>
    <property type="match status" value="1"/>
</dbReference>
<name>A0A9E2KMJ2_9GAMM</name>
<dbReference type="CDD" id="cd06257">
    <property type="entry name" value="DnaJ"/>
    <property type="match status" value="1"/>
</dbReference>
<dbReference type="InterPro" id="IPR036869">
    <property type="entry name" value="J_dom_sf"/>
</dbReference>
<evidence type="ECO:0000256" key="1">
    <source>
        <dbReference type="ARBA" id="ARBA00023186"/>
    </source>
</evidence>
<dbReference type="Gene3D" id="1.10.287.110">
    <property type="entry name" value="DnaJ domain"/>
    <property type="match status" value="1"/>
</dbReference>
<organism evidence="4 5">
    <name type="scientific">Candidatus Anaerobiospirillum merdipullorum</name>
    <dbReference type="NCBI Taxonomy" id="2838450"/>
    <lineage>
        <taxon>Bacteria</taxon>
        <taxon>Pseudomonadati</taxon>
        <taxon>Pseudomonadota</taxon>
        <taxon>Gammaproteobacteria</taxon>
        <taxon>Aeromonadales</taxon>
        <taxon>Succinivibrionaceae</taxon>
        <taxon>Anaerobiospirillum</taxon>
    </lineage>
</organism>
<dbReference type="PROSITE" id="PS50076">
    <property type="entry name" value="DNAJ_2"/>
    <property type="match status" value="1"/>
</dbReference>
<reference evidence="4" key="1">
    <citation type="journal article" date="2021" name="PeerJ">
        <title>Extensive microbial diversity within the chicken gut microbiome revealed by metagenomics and culture.</title>
        <authorList>
            <person name="Gilroy R."/>
            <person name="Ravi A."/>
            <person name="Getino M."/>
            <person name="Pursley I."/>
            <person name="Horton D.L."/>
            <person name="Alikhan N.F."/>
            <person name="Baker D."/>
            <person name="Gharbi K."/>
            <person name="Hall N."/>
            <person name="Watson M."/>
            <person name="Adriaenssens E.M."/>
            <person name="Foster-Nyarko E."/>
            <person name="Jarju S."/>
            <person name="Secka A."/>
            <person name="Antonio M."/>
            <person name="Oren A."/>
            <person name="Chaudhuri R.R."/>
            <person name="La Ragione R."/>
            <person name="Hildebrand F."/>
            <person name="Pallen M.J."/>
        </authorList>
    </citation>
    <scope>NUCLEOTIDE SEQUENCE</scope>
    <source>
        <strain evidence="4">687</strain>
    </source>
</reference>
<accession>A0A9E2KMJ2</accession>
<keyword evidence="2" id="KW-0472">Membrane</keyword>
<sequence length="353" mass="39243">MQRWGLGTAVGALLGLIGGNFLLQTQSAALAQALNERFGSNWFFHDLLAGSLSPLGAMLGLLFGFVLLDLPFICLRQWHRDALHDALLQVQADVSLQEAICALAGSMASSSPLINLNQRACFLALILRAVLPLNDETLKRYELIFWQAARQKTLPDDAIKRLLNLKPERDLRALSMWISSRLLDLALADFDFSYQEEARFWALIEHLPLMHADIESMLQLRLSALSEYRPTMRERMLGAALWPDPQVDTAAHAGKEGKSTDFSAYTQAPFDEEAALQAAKAAKAQGRTLSLSEAYIVLGLPYGAPVGAVKRRYRQLMFKYHPDHISTHDPATKERAALICLEIKLAYELILGS</sequence>
<keyword evidence="2" id="KW-0812">Transmembrane</keyword>
<dbReference type="InterPro" id="IPR001623">
    <property type="entry name" value="DnaJ_domain"/>
</dbReference>
<dbReference type="Proteomes" id="UP000824150">
    <property type="component" value="Unassembled WGS sequence"/>
</dbReference>